<dbReference type="Proteomes" id="UP000668060">
    <property type="component" value="Unassembled WGS sequence"/>
</dbReference>
<dbReference type="Gene3D" id="3.40.50.20">
    <property type="match status" value="1"/>
</dbReference>
<evidence type="ECO:0000256" key="8">
    <source>
        <dbReference type="ARBA" id="ARBA00022755"/>
    </source>
</evidence>
<evidence type="ECO:0000256" key="6">
    <source>
        <dbReference type="ARBA" id="ARBA00022723"/>
    </source>
</evidence>
<comment type="catalytic activity">
    <reaction evidence="14">
        <text>5-phospho-beta-D-ribosylamine + glycine + ATP = N(1)-(5-phospho-beta-D-ribosyl)glycinamide + ADP + phosphate + H(+)</text>
        <dbReference type="Rhea" id="RHEA:17453"/>
        <dbReference type="ChEBI" id="CHEBI:15378"/>
        <dbReference type="ChEBI" id="CHEBI:30616"/>
        <dbReference type="ChEBI" id="CHEBI:43474"/>
        <dbReference type="ChEBI" id="CHEBI:57305"/>
        <dbReference type="ChEBI" id="CHEBI:58681"/>
        <dbReference type="ChEBI" id="CHEBI:143788"/>
        <dbReference type="ChEBI" id="CHEBI:456216"/>
        <dbReference type="EC" id="6.3.4.13"/>
    </reaction>
</comment>
<dbReference type="Pfam" id="PF02844">
    <property type="entry name" value="GARS_N"/>
    <property type="match status" value="1"/>
</dbReference>
<dbReference type="SMART" id="SM01209">
    <property type="entry name" value="GARS_A"/>
    <property type="match status" value="1"/>
</dbReference>
<keyword evidence="8 14" id="KW-0658">Purine biosynthesis</keyword>
<dbReference type="PROSITE" id="PS00184">
    <property type="entry name" value="GARS"/>
    <property type="match status" value="1"/>
</dbReference>
<evidence type="ECO:0000259" key="16">
    <source>
        <dbReference type="PROSITE" id="PS50975"/>
    </source>
</evidence>
<evidence type="ECO:0000256" key="9">
    <source>
        <dbReference type="ARBA" id="ARBA00022840"/>
    </source>
</evidence>
<dbReference type="SUPFAM" id="SSF52440">
    <property type="entry name" value="PreATP-grasp domain"/>
    <property type="match status" value="1"/>
</dbReference>
<dbReference type="EC" id="6.3.4.13" evidence="4 14"/>
<dbReference type="Gene3D" id="3.90.600.10">
    <property type="entry name" value="Phosphoribosylglycinamide synthetase, C-terminal domain"/>
    <property type="match status" value="1"/>
</dbReference>
<dbReference type="GO" id="GO:0005524">
    <property type="term" value="F:ATP binding"/>
    <property type="evidence" value="ECO:0007669"/>
    <property type="project" value="UniProtKB-UniRule"/>
</dbReference>
<dbReference type="FunFam" id="3.30.470.20:FF:000018">
    <property type="entry name" value="Trifunctional purine biosynthetic protein adenosine-3"/>
    <property type="match status" value="1"/>
</dbReference>
<dbReference type="SUPFAM" id="SSF51246">
    <property type="entry name" value="Rudiment single hybrid motif"/>
    <property type="match status" value="1"/>
</dbReference>
<dbReference type="Gene3D" id="3.30.1490.20">
    <property type="entry name" value="ATP-grasp fold, A domain"/>
    <property type="match status" value="1"/>
</dbReference>
<dbReference type="AlphaFoldDB" id="A0A9D9FYK8"/>
<keyword evidence="7 15" id="KW-0547">Nucleotide-binding</keyword>
<evidence type="ECO:0000256" key="15">
    <source>
        <dbReference type="PROSITE-ProRule" id="PRU00409"/>
    </source>
</evidence>
<dbReference type="InterPro" id="IPR020559">
    <property type="entry name" value="PRibGlycinamide_synth_CS"/>
</dbReference>
<dbReference type="SMART" id="SM01210">
    <property type="entry name" value="GARS_C"/>
    <property type="match status" value="1"/>
</dbReference>
<dbReference type="InterPro" id="IPR011054">
    <property type="entry name" value="Rudment_hybrid_motif"/>
</dbReference>
<evidence type="ECO:0000256" key="5">
    <source>
        <dbReference type="ARBA" id="ARBA00022598"/>
    </source>
</evidence>
<dbReference type="InterPro" id="IPR020562">
    <property type="entry name" value="PRibGlycinamide_synth_N"/>
</dbReference>
<evidence type="ECO:0000313" key="18">
    <source>
        <dbReference type="Proteomes" id="UP000668060"/>
    </source>
</evidence>
<evidence type="ECO:0000256" key="11">
    <source>
        <dbReference type="ARBA" id="ARBA00038345"/>
    </source>
</evidence>
<keyword evidence="10" id="KW-0464">Manganese</keyword>
<organism evidence="17 18">
    <name type="scientific">Prochlorococcus marinus CUG1433</name>
    <dbReference type="NCBI Taxonomy" id="2774506"/>
    <lineage>
        <taxon>Bacteria</taxon>
        <taxon>Bacillati</taxon>
        <taxon>Cyanobacteriota</taxon>
        <taxon>Cyanophyceae</taxon>
        <taxon>Synechococcales</taxon>
        <taxon>Prochlorococcaceae</taxon>
        <taxon>Prochlorococcus</taxon>
    </lineage>
</organism>
<evidence type="ECO:0000256" key="7">
    <source>
        <dbReference type="ARBA" id="ARBA00022741"/>
    </source>
</evidence>
<comment type="cofactor">
    <cofactor evidence="1">
        <name>Mn(2+)</name>
        <dbReference type="ChEBI" id="CHEBI:29035"/>
    </cofactor>
</comment>
<keyword evidence="6" id="KW-0479">Metal-binding</keyword>
<keyword evidence="9 15" id="KW-0067">ATP-binding</keyword>
<dbReference type="NCBIfam" id="TIGR00877">
    <property type="entry name" value="purD"/>
    <property type="match status" value="1"/>
</dbReference>
<evidence type="ECO:0000256" key="14">
    <source>
        <dbReference type="HAMAP-Rule" id="MF_00138"/>
    </source>
</evidence>
<dbReference type="GO" id="GO:0004637">
    <property type="term" value="F:phosphoribosylamine-glycine ligase activity"/>
    <property type="evidence" value="ECO:0007669"/>
    <property type="project" value="UniProtKB-UniRule"/>
</dbReference>
<name>A0A9D9FYK8_PROMR</name>
<evidence type="ECO:0000313" key="17">
    <source>
        <dbReference type="EMBL" id="MBO6971716.1"/>
    </source>
</evidence>
<dbReference type="InterPro" id="IPR011761">
    <property type="entry name" value="ATP-grasp"/>
</dbReference>
<evidence type="ECO:0000256" key="3">
    <source>
        <dbReference type="ARBA" id="ARBA00005174"/>
    </source>
</evidence>
<evidence type="ECO:0000256" key="12">
    <source>
        <dbReference type="ARBA" id="ARBA00042242"/>
    </source>
</evidence>
<reference evidence="17" key="1">
    <citation type="journal article" date="2021" name="Front. Mar. Sci.">
        <title>Genomes of Diverse Isolates of Prochlorococcus High-Light-Adapted Clade II in the Western Pacific Ocean.</title>
        <authorList>
            <person name="Yan W."/>
            <person name="Feng X."/>
            <person name="Zhang W."/>
            <person name="Nawaz M.Z."/>
            <person name="Luo T."/>
            <person name="Zhang R."/>
            <person name="Jiao N."/>
        </authorList>
    </citation>
    <scope>NUCLEOTIDE SEQUENCE</scope>
    <source>
        <strain evidence="17">CUG1433</strain>
    </source>
</reference>
<dbReference type="HAMAP" id="MF_00138">
    <property type="entry name" value="GARS"/>
    <property type="match status" value="1"/>
</dbReference>
<dbReference type="InterPro" id="IPR013815">
    <property type="entry name" value="ATP_grasp_subdomain_1"/>
</dbReference>
<dbReference type="PROSITE" id="PS50975">
    <property type="entry name" value="ATP_GRASP"/>
    <property type="match status" value="1"/>
</dbReference>
<dbReference type="InterPro" id="IPR037123">
    <property type="entry name" value="PRibGlycinamide_synth_C_sf"/>
</dbReference>
<evidence type="ECO:0000256" key="1">
    <source>
        <dbReference type="ARBA" id="ARBA00001936"/>
    </source>
</evidence>
<keyword evidence="5 14" id="KW-0436">Ligase</keyword>
<evidence type="ECO:0000256" key="4">
    <source>
        <dbReference type="ARBA" id="ARBA00013255"/>
    </source>
</evidence>
<dbReference type="GO" id="GO:0006189">
    <property type="term" value="P:'de novo' IMP biosynthetic process"/>
    <property type="evidence" value="ECO:0007669"/>
    <property type="project" value="UniProtKB-UniRule"/>
</dbReference>
<dbReference type="Pfam" id="PF02843">
    <property type="entry name" value="GARS_C"/>
    <property type="match status" value="1"/>
</dbReference>
<comment type="pathway">
    <text evidence="3 14">Purine metabolism; IMP biosynthesis via de novo pathway; N(1)-(5-phospho-D-ribosyl)glycinamide from 5-phospho-alpha-D-ribose 1-diphosphate: step 2/2.</text>
</comment>
<sequence>MNINSTSSKKLSKLENILIIGNGGRENSLAWAIQKNELVKKVYLMPGNAGSARINKCEKIKIDVNNKKDLVKKLQIYKIDLIVIGPEIPLADGLADFLRKKEFKVFGPCKNGAKLEYSKSWAKEFMQDANIPTAKFWKVNSLEQAKKIIDLSTTPLVVKADGLASGKGVFIPDSKDECLRATETIFSGKFGDSGNIVVLEEKIEGPEVSVFALCDGERYVLLPTAQDHKRLNEKDKGPNTGGMGAYSPAPLISEDYLNRIIKEIIEPTINELNKKNIDYKGVIYFGLMITKSGPKVIEYNCRFGDPECQTIMPLMDKNFVFLLDKCSMGNLSGNERIDTSNKVSGCVIATSKGYPHEYKTGLPITIGNIDTSDCQIFDSGTSLSKTGELLTDGGRVLSIVCQDKDFDMVFEKAYKNLKEINFDGIYFRNDIGHQVRKNLSMGN</sequence>
<dbReference type="Pfam" id="PF01071">
    <property type="entry name" value="GARS_A"/>
    <property type="match status" value="1"/>
</dbReference>
<dbReference type="InterPro" id="IPR020561">
    <property type="entry name" value="PRibGlycinamid_synth_ATP-grasp"/>
</dbReference>
<evidence type="ECO:0000256" key="2">
    <source>
        <dbReference type="ARBA" id="ARBA00001946"/>
    </source>
</evidence>
<protein>
    <recommendedName>
        <fullName evidence="4 14">Phosphoribosylamine--glycine ligase</fullName>
        <ecNumber evidence="4 14">6.3.4.13</ecNumber>
    </recommendedName>
    <alternativeName>
        <fullName evidence="14">GARS</fullName>
    </alternativeName>
    <alternativeName>
        <fullName evidence="12 14">Glycinamide ribonucleotide synthetase</fullName>
    </alternativeName>
    <alternativeName>
        <fullName evidence="13 14">Phosphoribosylglycinamide synthetase</fullName>
    </alternativeName>
</protein>
<gene>
    <name evidence="14 17" type="primary">purD</name>
    <name evidence="17" type="ORF">JJ842_07295</name>
</gene>
<dbReference type="InterPro" id="IPR016185">
    <property type="entry name" value="PreATP-grasp_dom_sf"/>
</dbReference>
<dbReference type="InterPro" id="IPR020560">
    <property type="entry name" value="PRibGlycinamide_synth_C-dom"/>
</dbReference>
<comment type="caution">
    <text evidence="17">The sequence shown here is derived from an EMBL/GenBank/DDBJ whole genome shotgun (WGS) entry which is preliminary data.</text>
</comment>
<dbReference type="EMBL" id="JAEPLN010000001">
    <property type="protein sequence ID" value="MBO6971716.1"/>
    <property type="molecule type" value="Genomic_DNA"/>
</dbReference>
<accession>A0A9D9FYK8</accession>
<comment type="cofactor">
    <cofactor evidence="2">
        <name>Mg(2+)</name>
        <dbReference type="ChEBI" id="CHEBI:18420"/>
    </cofactor>
</comment>
<proteinExistence type="inferred from homology"/>
<dbReference type="InterPro" id="IPR000115">
    <property type="entry name" value="PRibGlycinamide_synth"/>
</dbReference>
<dbReference type="SUPFAM" id="SSF56059">
    <property type="entry name" value="Glutathione synthetase ATP-binding domain-like"/>
    <property type="match status" value="1"/>
</dbReference>
<dbReference type="PANTHER" id="PTHR43472:SF1">
    <property type="entry name" value="PHOSPHORIBOSYLAMINE--GLYCINE LIGASE, CHLOROPLASTIC"/>
    <property type="match status" value="1"/>
</dbReference>
<dbReference type="Gene3D" id="3.30.470.20">
    <property type="entry name" value="ATP-grasp fold, B domain"/>
    <property type="match status" value="1"/>
</dbReference>
<dbReference type="GO" id="GO:0046872">
    <property type="term" value="F:metal ion binding"/>
    <property type="evidence" value="ECO:0007669"/>
    <property type="project" value="UniProtKB-KW"/>
</dbReference>
<evidence type="ECO:0000256" key="13">
    <source>
        <dbReference type="ARBA" id="ARBA00042864"/>
    </source>
</evidence>
<dbReference type="GO" id="GO:0009113">
    <property type="term" value="P:purine nucleobase biosynthetic process"/>
    <property type="evidence" value="ECO:0007669"/>
    <property type="project" value="InterPro"/>
</dbReference>
<feature type="domain" description="ATP-grasp" evidence="16">
    <location>
        <begin position="123"/>
        <end position="328"/>
    </location>
</feature>
<comment type="similarity">
    <text evidence="11 14">Belongs to the GARS family.</text>
</comment>
<evidence type="ECO:0000256" key="10">
    <source>
        <dbReference type="ARBA" id="ARBA00023211"/>
    </source>
</evidence>
<dbReference type="PANTHER" id="PTHR43472">
    <property type="entry name" value="PHOSPHORIBOSYLAMINE--GLYCINE LIGASE"/>
    <property type="match status" value="1"/>
</dbReference>